<dbReference type="PANTHER" id="PTHR11489">
    <property type="entry name" value="40S RIBOSOMAL PROTEIN SA"/>
    <property type="match status" value="1"/>
</dbReference>
<gene>
    <name evidence="8" type="ORF">LOD99_3802</name>
</gene>
<dbReference type="AlphaFoldDB" id="A0AAV7JWR1"/>
<comment type="caution">
    <text evidence="8">The sequence shown here is derived from an EMBL/GenBank/DDBJ whole genome shotgun (WGS) entry which is preliminary data.</text>
</comment>
<dbReference type="SUPFAM" id="SSF52313">
    <property type="entry name" value="Ribosomal protein S2"/>
    <property type="match status" value="1"/>
</dbReference>
<dbReference type="GO" id="GO:0000028">
    <property type="term" value="P:ribosomal small subunit assembly"/>
    <property type="evidence" value="ECO:0007669"/>
    <property type="project" value="UniProtKB-UniRule"/>
</dbReference>
<name>A0AAV7JWR1_9METZ</name>
<protein>
    <recommendedName>
        <fullName evidence="6">Small ribosomal subunit protein uS2</fullName>
    </recommendedName>
</protein>
<evidence type="ECO:0000256" key="2">
    <source>
        <dbReference type="ARBA" id="ARBA00006242"/>
    </source>
</evidence>
<evidence type="ECO:0000313" key="9">
    <source>
        <dbReference type="Proteomes" id="UP001165289"/>
    </source>
</evidence>
<dbReference type="InterPro" id="IPR023591">
    <property type="entry name" value="Ribosomal_uS2_flav_dom_sf"/>
</dbReference>
<dbReference type="Gene3D" id="3.40.50.10490">
    <property type="entry name" value="Glucose-6-phosphate isomerase like protein, domain 1"/>
    <property type="match status" value="1"/>
</dbReference>
<keyword evidence="5 6" id="KW-0687">Ribonucleoprotein</keyword>
<evidence type="ECO:0000256" key="4">
    <source>
        <dbReference type="ARBA" id="ARBA00022980"/>
    </source>
</evidence>
<dbReference type="InterPro" id="IPR027498">
    <property type="entry name" value="Ribosomal_uS2_euk"/>
</dbReference>
<comment type="subunit">
    <text evidence="6">Component of the small ribosomal subunit. Mature ribosomes consist of a small (40S) and a large (60S) subunit. The 40S subunit contains about 33 different proteins and 1 molecule of RNA (18S). The 60S subunit contains about 49 different proteins and 3 molecules of RNA (28S, 5.8S and 5S). Interacts with ribosomal protein S21.</text>
</comment>
<dbReference type="FunFam" id="3.40.50.10490:FF:000012">
    <property type="entry name" value="40S ribosomal protein SA"/>
    <property type="match status" value="1"/>
</dbReference>
<evidence type="ECO:0000256" key="6">
    <source>
        <dbReference type="HAMAP-Rule" id="MF_03015"/>
    </source>
</evidence>
<dbReference type="GO" id="GO:0006412">
    <property type="term" value="P:translation"/>
    <property type="evidence" value="ECO:0007669"/>
    <property type="project" value="UniProtKB-UniRule"/>
</dbReference>
<evidence type="ECO:0000256" key="7">
    <source>
        <dbReference type="SAM" id="MobiDB-lite"/>
    </source>
</evidence>
<dbReference type="HAMAP" id="MF_03015">
    <property type="entry name" value="Ribosomal_S2_euk"/>
    <property type="match status" value="1"/>
</dbReference>
<dbReference type="InterPro" id="IPR001865">
    <property type="entry name" value="Ribosomal_uS2"/>
</dbReference>
<dbReference type="CDD" id="cd01425">
    <property type="entry name" value="RPS2"/>
    <property type="match status" value="1"/>
</dbReference>
<reference evidence="8 9" key="1">
    <citation type="journal article" date="2023" name="BMC Biol.">
        <title>The compact genome of the sponge Oopsacas minuta (Hexactinellida) is lacking key metazoan core genes.</title>
        <authorList>
            <person name="Santini S."/>
            <person name="Schenkelaars Q."/>
            <person name="Jourda C."/>
            <person name="Duchesne M."/>
            <person name="Belahbib H."/>
            <person name="Rocher C."/>
            <person name="Selva M."/>
            <person name="Riesgo A."/>
            <person name="Vervoort M."/>
            <person name="Leys S.P."/>
            <person name="Kodjabachian L."/>
            <person name="Le Bivic A."/>
            <person name="Borchiellini C."/>
            <person name="Claverie J.M."/>
            <person name="Renard E."/>
        </authorList>
    </citation>
    <scope>NUCLEOTIDE SEQUENCE [LARGE SCALE GENOMIC DNA]</scope>
    <source>
        <strain evidence="8">SPO-2</strain>
    </source>
</reference>
<comment type="function">
    <text evidence="6">Required for the assembly and/or stability of the 40S ribosomal subunit. Required for the processing of the 20S rRNA-precursor to mature 18S rRNA in a late step of the maturation of 40S ribosomal subunits.</text>
</comment>
<comment type="subcellular location">
    <subcellularLocation>
        <location evidence="1 6">Cytoplasm</location>
    </subcellularLocation>
</comment>
<proteinExistence type="inferred from homology"/>
<evidence type="ECO:0000313" key="8">
    <source>
        <dbReference type="EMBL" id="KAI6653277.1"/>
    </source>
</evidence>
<feature type="region of interest" description="Disordered" evidence="7">
    <location>
        <begin position="234"/>
        <end position="298"/>
    </location>
</feature>
<comment type="similarity">
    <text evidence="2 6">Belongs to the universal ribosomal protein uS2 family.</text>
</comment>
<dbReference type="GO" id="GO:0022627">
    <property type="term" value="C:cytosolic small ribosomal subunit"/>
    <property type="evidence" value="ECO:0007669"/>
    <property type="project" value="UniProtKB-UniRule"/>
</dbReference>
<sequence>MSGRRQALALKKNDVAMMLLAKTHLGKANINFQMEEYIHSKRPDGIPIFDVKKIWEKVLLAARVIVAVKNPADVVAVSGNEQCQRAVLKFCTHTGATPIAGRFTPGTLTNQITSSFREPRLLIVSDPIIDHQPIAEASYVAIPTLAFCNTSANLKYIDIAIPCNTENNHSIGLMWWLLAREVKRMRGELKDDKEWAEVMVDLFFYRDPADVERQEQEGPQVHEAEYEPQSWTEGLDGQVKPAAQQTQQWAGPDQNSQADPDWGDQEAAALQPVLTQSFLPTATAPDDHKNWGDDTWTS</sequence>
<feature type="compositionally biased region" description="Polar residues" evidence="7">
    <location>
        <begin position="243"/>
        <end position="258"/>
    </location>
</feature>
<dbReference type="NCBIfam" id="TIGR01012">
    <property type="entry name" value="uS2_euk_arch"/>
    <property type="match status" value="1"/>
</dbReference>
<evidence type="ECO:0000256" key="3">
    <source>
        <dbReference type="ARBA" id="ARBA00022490"/>
    </source>
</evidence>
<keyword evidence="3 6" id="KW-0963">Cytoplasm</keyword>
<dbReference type="Pfam" id="PF00318">
    <property type="entry name" value="Ribosomal_S2"/>
    <property type="match status" value="2"/>
</dbReference>
<organism evidence="8 9">
    <name type="scientific">Oopsacas minuta</name>
    <dbReference type="NCBI Taxonomy" id="111878"/>
    <lineage>
        <taxon>Eukaryota</taxon>
        <taxon>Metazoa</taxon>
        <taxon>Porifera</taxon>
        <taxon>Hexactinellida</taxon>
        <taxon>Hexasterophora</taxon>
        <taxon>Lyssacinosida</taxon>
        <taxon>Leucopsacidae</taxon>
        <taxon>Oopsacas</taxon>
    </lineage>
</organism>
<dbReference type="PRINTS" id="PR00395">
    <property type="entry name" value="RIBOSOMALS2"/>
</dbReference>
<dbReference type="Proteomes" id="UP001165289">
    <property type="component" value="Unassembled WGS sequence"/>
</dbReference>
<evidence type="ECO:0000256" key="5">
    <source>
        <dbReference type="ARBA" id="ARBA00023274"/>
    </source>
</evidence>
<dbReference type="EMBL" id="JAKMXF010000288">
    <property type="protein sequence ID" value="KAI6653277.1"/>
    <property type="molecule type" value="Genomic_DNA"/>
</dbReference>
<keyword evidence="9" id="KW-1185">Reference proteome</keyword>
<accession>A0AAV7JWR1</accession>
<keyword evidence="4 6" id="KW-0689">Ribosomal protein</keyword>
<dbReference type="InterPro" id="IPR005707">
    <property type="entry name" value="Ribosomal_uS2_euk/arc"/>
</dbReference>
<dbReference type="GO" id="GO:0003735">
    <property type="term" value="F:structural constituent of ribosome"/>
    <property type="evidence" value="ECO:0007669"/>
    <property type="project" value="UniProtKB-UniRule"/>
</dbReference>
<evidence type="ECO:0000256" key="1">
    <source>
        <dbReference type="ARBA" id="ARBA00004496"/>
    </source>
</evidence>